<keyword evidence="4" id="KW-1185">Reference proteome</keyword>
<evidence type="ECO:0000256" key="1">
    <source>
        <dbReference type="ARBA" id="ARBA00022729"/>
    </source>
</evidence>
<dbReference type="CDD" id="cd23992">
    <property type="entry name" value="PBP_GOBP"/>
    <property type="match status" value="1"/>
</dbReference>
<dbReference type="GO" id="GO:0005615">
    <property type="term" value="C:extracellular space"/>
    <property type="evidence" value="ECO:0007669"/>
    <property type="project" value="TreeGrafter"/>
</dbReference>
<name>A0A232EEK1_9HYME</name>
<comment type="caution">
    <text evidence="3">The sequence shown here is derived from an EMBL/GenBank/DDBJ whole genome shotgun (WGS) entry which is preliminary data.</text>
</comment>
<feature type="chain" id="PRO_5012172507" evidence="2">
    <location>
        <begin position="19"/>
        <end position="138"/>
    </location>
</feature>
<dbReference type="SUPFAM" id="SSF47565">
    <property type="entry name" value="Insect pheromone/odorant-binding proteins"/>
    <property type="match status" value="1"/>
</dbReference>
<feature type="signal peptide" evidence="2">
    <location>
        <begin position="1"/>
        <end position="18"/>
    </location>
</feature>
<dbReference type="EMBL" id="NNAY01005320">
    <property type="protein sequence ID" value="OXU16758.1"/>
    <property type="molecule type" value="Genomic_DNA"/>
</dbReference>
<dbReference type="Pfam" id="PF01395">
    <property type="entry name" value="PBP_GOBP"/>
    <property type="match status" value="1"/>
</dbReference>
<organism evidence="3 4">
    <name type="scientific">Trichomalopsis sarcophagae</name>
    <dbReference type="NCBI Taxonomy" id="543379"/>
    <lineage>
        <taxon>Eukaryota</taxon>
        <taxon>Metazoa</taxon>
        <taxon>Ecdysozoa</taxon>
        <taxon>Arthropoda</taxon>
        <taxon>Hexapoda</taxon>
        <taxon>Insecta</taxon>
        <taxon>Pterygota</taxon>
        <taxon>Neoptera</taxon>
        <taxon>Endopterygota</taxon>
        <taxon>Hymenoptera</taxon>
        <taxon>Apocrita</taxon>
        <taxon>Proctotrupomorpha</taxon>
        <taxon>Chalcidoidea</taxon>
        <taxon>Pteromalidae</taxon>
        <taxon>Pteromalinae</taxon>
        <taxon>Trichomalopsis</taxon>
    </lineage>
</organism>
<dbReference type="InterPro" id="IPR006170">
    <property type="entry name" value="PBP/GOBP"/>
</dbReference>
<dbReference type="Proteomes" id="UP000215335">
    <property type="component" value="Unassembled WGS sequence"/>
</dbReference>
<dbReference type="GO" id="GO:0005549">
    <property type="term" value="F:odorant binding"/>
    <property type="evidence" value="ECO:0007669"/>
    <property type="project" value="InterPro"/>
</dbReference>
<keyword evidence="1 2" id="KW-0732">Signal</keyword>
<dbReference type="InterPro" id="IPR036728">
    <property type="entry name" value="PBP_GOBP_sf"/>
</dbReference>
<reference evidence="3 4" key="1">
    <citation type="journal article" date="2017" name="Curr. Biol.">
        <title>The Evolution of Venom by Co-option of Single-Copy Genes.</title>
        <authorList>
            <person name="Martinson E.O."/>
            <person name="Mrinalini"/>
            <person name="Kelkar Y.D."/>
            <person name="Chang C.H."/>
            <person name="Werren J.H."/>
        </authorList>
    </citation>
    <scope>NUCLEOTIDE SEQUENCE [LARGE SCALE GENOMIC DNA]</scope>
    <source>
        <strain evidence="3 4">Alberta</strain>
        <tissue evidence="3">Whole body</tissue>
    </source>
</reference>
<dbReference type="Gene3D" id="1.10.238.20">
    <property type="entry name" value="Pheromone/general odorant binding protein domain"/>
    <property type="match status" value="1"/>
</dbReference>
<evidence type="ECO:0000313" key="4">
    <source>
        <dbReference type="Proteomes" id="UP000215335"/>
    </source>
</evidence>
<gene>
    <name evidence="3" type="ORF">TSAR_014503</name>
</gene>
<evidence type="ECO:0000256" key="2">
    <source>
        <dbReference type="SAM" id="SignalP"/>
    </source>
</evidence>
<dbReference type="AlphaFoldDB" id="A0A232EEK1"/>
<dbReference type="GO" id="GO:0007608">
    <property type="term" value="P:sensory perception of smell"/>
    <property type="evidence" value="ECO:0007669"/>
    <property type="project" value="TreeGrafter"/>
</dbReference>
<accession>A0A232EEK1</accession>
<protein>
    <submittedName>
        <fullName evidence="3">Uncharacterized protein</fullName>
    </submittedName>
</protein>
<proteinExistence type="predicted"/>
<dbReference type="SMART" id="SM00708">
    <property type="entry name" value="PhBP"/>
    <property type="match status" value="1"/>
</dbReference>
<sequence length="138" mass="15506">MRLLTALLLIGIVAVVNAKSGSTAFTVTQNDRNVFRNCMTKIGIPDDEMVAVLDNHEKDADEKVKCYNGCLYKAFKVIKDDGTVDTEAAIKFFKVEDMESDKNIIVKCSNESNSNKEKNDCDTAQTMESCYYKLKKEQ</sequence>
<evidence type="ECO:0000313" key="3">
    <source>
        <dbReference type="EMBL" id="OXU16758.1"/>
    </source>
</evidence>
<dbReference type="PANTHER" id="PTHR11857">
    <property type="entry name" value="ODORANT BINDING PROTEIN-RELATED"/>
    <property type="match status" value="1"/>
</dbReference>